<dbReference type="NCBIfam" id="TIGR01498">
    <property type="entry name" value="folK"/>
    <property type="match status" value="1"/>
</dbReference>
<comment type="function">
    <text evidence="10">Catalyzes the transfer of pyrophosphate from adenosine triphosphate (ATP) to 6-hydroxymethyl-7,8-dihydropterin, an enzymatic step in folate biosynthesis pathway.</text>
</comment>
<evidence type="ECO:0000256" key="9">
    <source>
        <dbReference type="ARBA" id="ARBA00022909"/>
    </source>
</evidence>
<name>A0A3S2VKE3_9SPHI</name>
<dbReference type="InterPro" id="IPR000550">
    <property type="entry name" value="Hppk"/>
</dbReference>
<feature type="domain" description="7,8-dihydro-6-hydroxymethylpterin-pyrophosphokinase" evidence="13">
    <location>
        <begin position="87"/>
        <end position="98"/>
    </location>
</feature>
<evidence type="ECO:0000256" key="11">
    <source>
        <dbReference type="ARBA" id="ARBA00029766"/>
    </source>
</evidence>
<evidence type="ECO:0000256" key="4">
    <source>
        <dbReference type="ARBA" id="ARBA00016218"/>
    </source>
</evidence>
<evidence type="ECO:0000259" key="13">
    <source>
        <dbReference type="PROSITE" id="PS00794"/>
    </source>
</evidence>
<keyword evidence="15" id="KW-1185">Reference proteome</keyword>
<dbReference type="GO" id="GO:0003848">
    <property type="term" value="F:2-amino-4-hydroxy-6-hydroxymethyldihydropteridine diphosphokinase activity"/>
    <property type="evidence" value="ECO:0007669"/>
    <property type="project" value="UniProtKB-EC"/>
</dbReference>
<organism evidence="14 15">
    <name type="scientific">Mucilaginibacter limnophilus</name>
    <dbReference type="NCBI Taxonomy" id="1932778"/>
    <lineage>
        <taxon>Bacteria</taxon>
        <taxon>Pseudomonadati</taxon>
        <taxon>Bacteroidota</taxon>
        <taxon>Sphingobacteriia</taxon>
        <taxon>Sphingobacteriales</taxon>
        <taxon>Sphingobacteriaceae</taxon>
        <taxon>Mucilaginibacter</taxon>
    </lineage>
</organism>
<protein>
    <recommendedName>
        <fullName evidence="4">2-amino-4-hydroxy-6-hydroxymethyldihydropteridine pyrophosphokinase</fullName>
        <ecNumber evidence="3">2.7.6.3</ecNumber>
    </recommendedName>
    <alternativeName>
        <fullName evidence="11">6-hydroxymethyl-7,8-dihydropterin pyrophosphokinase</fullName>
    </alternativeName>
    <alternativeName>
        <fullName evidence="12">7,8-dihydro-6-hydroxymethylpterin-pyrophosphokinase</fullName>
    </alternativeName>
</protein>
<comment type="similarity">
    <text evidence="2">Belongs to the HPPK family.</text>
</comment>
<accession>A0A3S2VKE3</accession>
<keyword evidence="7 14" id="KW-0418">Kinase</keyword>
<proteinExistence type="inferred from homology"/>
<dbReference type="OrthoDB" id="9808041at2"/>
<evidence type="ECO:0000256" key="8">
    <source>
        <dbReference type="ARBA" id="ARBA00022840"/>
    </source>
</evidence>
<evidence type="ECO:0000256" key="10">
    <source>
        <dbReference type="ARBA" id="ARBA00029409"/>
    </source>
</evidence>
<gene>
    <name evidence="14" type="primary">folK</name>
    <name evidence="14" type="ORF">EOD41_18475</name>
</gene>
<dbReference type="GO" id="GO:0046656">
    <property type="term" value="P:folic acid biosynthetic process"/>
    <property type="evidence" value="ECO:0007669"/>
    <property type="project" value="UniProtKB-KW"/>
</dbReference>
<keyword evidence="9" id="KW-0289">Folate biosynthesis</keyword>
<dbReference type="PANTHER" id="PTHR43071">
    <property type="entry name" value="2-AMINO-4-HYDROXY-6-HYDROXYMETHYLDIHYDROPTERIDINE PYROPHOSPHOKINASE"/>
    <property type="match status" value="1"/>
</dbReference>
<dbReference type="UniPathway" id="UPA00077">
    <property type="reaction ID" value="UER00155"/>
</dbReference>
<dbReference type="GO" id="GO:0016301">
    <property type="term" value="F:kinase activity"/>
    <property type="evidence" value="ECO:0007669"/>
    <property type="project" value="UniProtKB-KW"/>
</dbReference>
<dbReference type="PANTHER" id="PTHR43071:SF1">
    <property type="entry name" value="2-AMINO-4-HYDROXY-6-HYDROXYMETHYLDIHYDROPTERIDINE PYROPHOSPHOKINASE"/>
    <property type="match status" value="1"/>
</dbReference>
<sequence length="159" mass="18358">MKEVFLLLGSNLGEREALLKQAIQLISNEIAPVQRVSSVYETQSWGKTDEPDYLNQVVLIDTEEPAKAILDKILAIEREMGRERRERWGARVIDIDILFYGDEIIEQPGLHVPHPRLHERRFTLEPLDEIATHFVHPIFGKTISQLKTLLKDNLIVKKL</sequence>
<evidence type="ECO:0000313" key="15">
    <source>
        <dbReference type="Proteomes" id="UP000282759"/>
    </source>
</evidence>
<evidence type="ECO:0000256" key="12">
    <source>
        <dbReference type="ARBA" id="ARBA00033413"/>
    </source>
</evidence>
<evidence type="ECO:0000256" key="6">
    <source>
        <dbReference type="ARBA" id="ARBA00022741"/>
    </source>
</evidence>
<dbReference type="GO" id="GO:0005524">
    <property type="term" value="F:ATP binding"/>
    <property type="evidence" value="ECO:0007669"/>
    <property type="project" value="UniProtKB-KW"/>
</dbReference>
<dbReference type="GO" id="GO:0046654">
    <property type="term" value="P:tetrahydrofolate biosynthetic process"/>
    <property type="evidence" value="ECO:0007669"/>
    <property type="project" value="UniProtKB-UniPathway"/>
</dbReference>
<evidence type="ECO:0000256" key="5">
    <source>
        <dbReference type="ARBA" id="ARBA00022679"/>
    </source>
</evidence>
<comment type="caution">
    <text evidence="14">The sequence shown here is derived from an EMBL/GenBank/DDBJ whole genome shotgun (WGS) entry which is preliminary data.</text>
</comment>
<evidence type="ECO:0000256" key="2">
    <source>
        <dbReference type="ARBA" id="ARBA00005810"/>
    </source>
</evidence>
<evidence type="ECO:0000313" key="14">
    <source>
        <dbReference type="EMBL" id="RVT98072.1"/>
    </source>
</evidence>
<dbReference type="PROSITE" id="PS00794">
    <property type="entry name" value="HPPK"/>
    <property type="match status" value="1"/>
</dbReference>
<keyword evidence="6" id="KW-0547">Nucleotide-binding</keyword>
<comment type="pathway">
    <text evidence="1">Cofactor biosynthesis; tetrahydrofolate biosynthesis; 2-amino-4-hydroxy-6-hydroxymethyl-7,8-dihydropteridine diphosphate from 7,8-dihydroneopterin triphosphate: step 4/4.</text>
</comment>
<dbReference type="Gene3D" id="3.30.70.560">
    <property type="entry name" value="7,8-Dihydro-6-hydroxymethylpterin-pyrophosphokinase HPPK"/>
    <property type="match status" value="1"/>
</dbReference>
<dbReference type="Proteomes" id="UP000282759">
    <property type="component" value="Unassembled WGS sequence"/>
</dbReference>
<evidence type="ECO:0000256" key="7">
    <source>
        <dbReference type="ARBA" id="ARBA00022777"/>
    </source>
</evidence>
<evidence type="ECO:0000256" key="1">
    <source>
        <dbReference type="ARBA" id="ARBA00005051"/>
    </source>
</evidence>
<dbReference type="RefSeq" id="WP_127707725.1">
    <property type="nucleotide sequence ID" value="NZ_SACK01000010.1"/>
</dbReference>
<evidence type="ECO:0000256" key="3">
    <source>
        <dbReference type="ARBA" id="ARBA00013253"/>
    </source>
</evidence>
<reference evidence="14 15" key="1">
    <citation type="submission" date="2019-01" db="EMBL/GenBank/DDBJ databases">
        <authorList>
            <person name="Chen W.-M."/>
        </authorList>
    </citation>
    <scope>NUCLEOTIDE SEQUENCE [LARGE SCALE GENOMIC DNA]</scope>
    <source>
        <strain evidence="14 15">YBJ-36</strain>
    </source>
</reference>
<dbReference type="EC" id="2.7.6.3" evidence="3"/>
<dbReference type="SUPFAM" id="SSF55083">
    <property type="entry name" value="6-hydroxymethyl-7,8-dihydropterin pyrophosphokinase, HPPK"/>
    <property type="match status" value="1"/>
</dbReference>
<dbReference type="CDD" id="cd00483">
    <property type="entry name" value="HPPK"/>
    <property type="match status" value="1"/>
</dbReference>
<dbReference type="EMBL" id="SACK01000010">
    <property type="protein sequence ID" value="RVT98072.1"/>
    <property type="molecule type" value="Genomic_DNA"/>
</dbReference>
<dbReference type="InterPro" id="IPR035907">
    <property type="entry name" value="Hppk_sf"/>
</dbReference>
<keyword evidence="5 14" id="KW-0808">Transferase</keyword>
<dbReference type="Pfam" id="PF01288">
    <property type="entry name" value="HPPK"/>
    <property type="match status" value="1"/>
</dbReference>
<keyword evidence="8" id="KW-0067">ATP-binding</keyword>
<dbReference type="AlphaFoldDB" id="A0A3S2VKE3"/>